<protein>
    <submittedName>
        <fullName evidence="1">10114_t:CDS:1</fullName>
    </submittedName>
</protein>
<feature type="non-terminal residue" evidence="1">
    <location>
        <position position="566"/>
    </location>
</feature>
<dbReference type="EMBL" id="CAJVPT010023695">
    <property type="protein sequence ID" value="CAG8666787.1"/>
    <property type="molecule type" value="Genomic_DNA"/>
</dbReference>
<evidence type="ECO:0000313" key="2">
    <source>
        <dbReference type="Proteomes" id="UP000789525"/>
    </source>
</evidence>
<feature type="non-terminal residue" evidence="1">
    <location>
        <position position="1"/>
    </location>
</feature>
<dbReference type="Proteomes" id="UP000789525">
    <property type="component" value="Unassembled WGS sequence"/>
</dbReference>
<gene>
    <name evidence="1" type="ORF">ACOLOM_LOCUS8795</name>
</gene>
<reference evidence="1" key="1">
    <citation type="submission" date="2021-06" db="EMBL/GenBank/DDBJ databases">
        <authorList>
            <person name="Kallberg Y."/>
            <person name="Tangrot J."/>
            <person name="Rosling A."/>
        </authorList>
    </citation>
    <scope>NUCLEOTIDE SEQUENCE</scope>
    <source>
        <strain evidence="1">CL356</strain>
    </source>
</reference>
<evidence type="ECO:0000313" key="1">
    <source>
        <dbReference type="EMBL" id="CAG8666787.1"/>
    </source>
</evidence>
<organism evidence="1 2">
    <name type="scientific">Acaulospora colombiana</name>
    <dbReference type="NCBI Taxonomy" id="27376"/>
    <lineage>
        <taxon>Eukaryota</taxon>
        <taxon>Fungi</taxon>
        <taxon>Fungi incertae sedis</taxon>
        <taxon>Mucoromycota</taxon>
        <taxon>Glomeromycotina</taxon>
        <taxon>Glomeromycetes</taxon>
        <taxon>Diversisporales</taxon>
        <taxon>Acaulosporaceae</taxon>
        <taxon>Acaulospora</taxon>
    </lineage>
</organism>
<name>A0ACA9NQW5_9GLOM</name>
<comment type="caution">
    <text evidence="1">The sequence shown here is derived from an EMBL/GenBank/DDBJ whole genome shotgun (WGS) entry which is preliminary data.</text>
</comment>
<keyword evidence="2" id="KW-1185">Reference proteome</keyword>
<proteinExistence type="predicted"/>
<accession>A0ACA9NQW5</accession>
<sequence>ENLTQGPRSEMALLLAVQLLKSTLSKHRLIEFQGQWAPFDAFYSWNNATYMEIYDHTVSELNTYRGSVLQQASSVVSITDQNCYEGNTGCFSVYGFEYKEGYEEDGAYITWINDNKKAWRVGAGGLGANPLSEYIIVNLGLSENFGQIDYDNLVFPVHMLVDYIRVYQHPDRINIGCDPPGFPTSNYINAYPEAYSNANLTRLRTLAVRNCAGPAKLGGSSPATKMTDDSNRPLRLLSLGMCVTWIFGSWLIICIRSDGGGIRGFSEYVYLHSRVTRCRCSITQIAVYYTTTSNNRLIQDLIGGTSTGGIIAVLLGRLRLSVEECLDLYATLSEEVFGQKRWSLGGLWQSKFDHRILERVIKETLKDLRDNKKWDGRSKPDLEAATPGDQVQKDRPRLFRTYPSRLGNAVPDCPVWQAVRATSAAPTFFDHIIIDGLDYVDGGFGCNNPSRQIYEEAMEIWPDREIGCLISLGTGMPRVLALDNPTLLDRFWPKDWVEVLVRVATESRDATDILGGVEEARGNAEISRKVNNAVKLLMPQEEYEPDPYEPDNRRGSDEDLPSYDRA</sequence>